<keyword evidence="2 5" id="KW-0812">Transmembrane</keyword>
<evidence type="ECO:0000256" key="1">
    <source>
        <dbReference type="ARBA" id="ARBA00004141"/>
    </source>
</evidence>
<dbReference type="PANTHER" id="PTHR37955">
    <property type="entry name" value="TELLURITE RESISTANCE PROTEIN TEHA"/>
    <property type="match status" value="1"/>
</dbReference>
<evidence type="ECO:0000313" key="7">
    <source>
        <dbReference type="Proteomes" id="UP001607125"/>
    </source>
</evidence>
<name>A0ABW7IG60_9VIBR</name>
<dbReference type="PANTHER" id="PTHR37955:SF1">
    <property type="entry name" value="DEP DOMAIN-CONTAINING PROTEIN"/>
    <property type="match status" value="1"/>
</dbReference>
<dbReference type="Proteomes" id="UP001607125">
    <property type="component" value="Unassembled WGS sequence"/>
</dbReference>
<keyword evidence="4 5" id="KW-0472">Membrane</keyword>
<feature type="transmembrane region" description="Helical" evidence="5">
    <location>
        <begin position="12"/>
        <end position="31"/>
    </location>
</feature>
<dbReference type="CDD" id="cd09325">
    <property type="entry name" value="TDT_C4-dicarb_trans"/>
    <property type="match status" value="1"/>
</dbReference>
<dbReference type="RefSeq" id="WP_268679095.1">
    <property type="nucleotide sequence ID" value="NZ_JAPQMW010000011.1"/>
</dbReference>
<evidence type="ECO:0000256" key="2">
    <source>
        <dbReference type="ARBA" id="ARBA00022692"/>
    </source>
</evidence>
<evidence type="ECO:0000256" key="3">
    <source>
        <dbReference type="ARBA" id="ARBA00022989"/>
    </source>
</evidence>
<keyword evidence="7" id="KW-1185">Reference proteome</keyword>
<accession>A0ABW7IG60</accession>
<feature type="transmembrane region" description="Helical" evidence="5">
    <location>
        <begin position="199"/>
        <end position="218"/>
    </location>
</feature>
<reference evidence="6 7" key="1">
    <citation type="submission" date="2024-10" db="EMBL/GenBank/DDBJ databases">
        <authorList>
            <person name="Yibar A."/>
            <person name="Saticioglu I.B."/>
            <person name="Duman M."/>
            <person name="Ajmi N."/>
            <person name="Gurler F."/>
            <person name="Ay H."/>
            <person name="Onuk E."/>
            <person name="Guler S."/>
            <person name="Romalde J.L."/>
        </authorList>
    </citation>
    <scope>NUCLEOTIDE SEQUENCE [LARGE SCALE GENOMIC DNA]</scope>
    <source>
        <strain evidence="6 7">1-TCBS-B</strain>
    </source>
</reference>
<sequence length="324" mass="35174">MIATVKKAHYRVKGAPTPMAGLALGIASLGWCWENALELHHGAQWMGAVIASVLLVILAYKFLFHNHLLREDLAHPVVGSVVPTFAMATMVVSHSVGQFLPRVGDGIWLFAVALHIVFLASFVYHRSRDFELHHMVPSWFVPPVGIVVADVAFSGNPNLQWVANGALYFGLGVYAVMLPTMIYRLIFTHEIPDAAKPTLAIMAAPASLSLAGYLTVAAEPSPVILALLFGIAVLMTMIIYLAFIKLLRLPFSPGYAAFTFPMVIGATALYKLVAWMGAHGVSESAIQQVRMLANIELIVATIVVSYVAVRYLMAYLPKPSHQAA</sequence>
<comment type="caution">
    <text evidence="6">The sequence shown here is derived from an EMBL/GenBank/DDBJ whole genome shotgun (WGS) entry which is preliminary data.</text>
</comment>
<feature type="transmembrane region" description="Helical" evidence="5">
    <location>
        <begin position="224"/>
        <end position="243"/>
    </location>
</feature>
<evidence type="ECO:0000256" key="5">
    <source>
        <dbReference type="SAM" id="Phobius"/>
    </source>
</evidence>
<dbReference type="InterPro" id="IPR038665">
    <property type="entry name" value="Voltage-dep_anion_channel_sf"/>
</dbReference>
<feature type="transmembrane region" description="Helical" evidence="5">
    <location>
        <begin position="166"/>
        <end position="187"/>
    </location>
</feature>
<proteinExistence type="predicted"/>
<evidence type="ECO:0000256" key="4">
    <source>
        <dbReference type="ARBA" id="ARBA00023136"/>
    </source>
</evidence>
<protein>
    <submittedName>
        <fullName evidence="6">TDT family transporter</fullName>
    </submittedName>
</protein>
<dbReference type="InterPro" id="IPR004695">
    <property type="entry name" value="SLAC1/Mae1/Ssu1/TehA"/>
</dbReference>
<comment type="subcellular location">
    <subcellularLocation>
        <location evidence="1">Membrane</location>
        <topology evidence="1">Multi-pass membrane protein</topology>
    </subcellularLocation>
</comment>
<evidence type="ECO:0000313" key="6">
    <source>
        <dbReference type="EMBL" id="MFH0260130.1"/>
    </source>
</evidence>
<gene>
    <name evidence="6" type="ORF">ACGRH2_06835</name>
</gene>
<dbReference type="InterPro" id="IPR052951">
    <property type="entry name" value="Tellurite_res_ion_channel"/>
</dbReference>
<dbReference type="Pfam" id="PF03595">
    <property type="entry name" value="SLAC1"/>
    <property type="match status" value="1"/>
</dbReference>
<feature type="transmembrane region" description="Helical" evidence="5">
    <location>
        <begin position="106"/>
        <end position="124"/>
    </location>
</feature>
<feature type="transmembrane region" description="Helical" evidence="5">
    <location>
        <begin position="297"/>
        <end position="316"/>
    </location>
</feature>
<dbReference type="Gene3D" id="1.50.10.150">
    <property type="entry name" value="Voltage-dependent anion channel"/>
    <property type="match status" value="1"/>
</dbReference>
<organism evidence="6 7">
    <name type="scientific">Vibrio barjaei</name>
    <dbReference type="NCBI Taxonomy" id="1676683"/>
    <lineage>
        <taxon>Bacteria</taxon>
        <taxon>Pseudomonadati</taxon>
        <taxon>Pseudomonadota</taxon>
        <taxon>Gammaproteobacteria</taxon>
        <taxon>Vibrionales</taxon>
        <taxon>Vibrionaceae</taxon>
        <taxon>Vibrio</taxon>
    </lineage>
</organism>
<dbReference type="EMBL" id="JBIHSF010000006">
    <property type="protein sequence ID" value="MFH0260130.1"/>
    <property type="molecule type" value="Genomic_DNA"/>
</dbReference>
<feature type="transmembrane region" description="Helical" evidence="5">
    <location>
        <begin position="255"/>
        <end position="277"/>
    </location>
</feature>
<feature type="transmembrane region" description="Helical" evidence="5">
    <location>
        <begin position="76"/>
        <end position="100"/>
    </location>
</feature>
<keyword evidence="3 5" id="KW-1133">Transmembrane helix</keyword>
<feature type="transmembrane region" description="Helical" evidence="5">
    <location>
        <begin position="43"/>
        <end position="64"/>
    </location>
</feature>